<dbReference type="RefSeq" id="WP_212519356.1">
    <property type="nucleotide sequence ID" value="NZ_JAGSOH010000051.1"/>
</dbReference>
<accession>A0A941EFN3</accession>
<proteinExistence type="predicted"/>
<evidence type="ECO:0000313" key="2">
    <source>
        <dbReference type="Proteomes" id="UP000676325"/>
    </source>
</evidence>
<reference evidence="1" key="1">
    <citation type="submission" date="2021-04" db="EMBL/GenBank/DDBJ databases">
        <title>Genome based classification of Actinospica acidithermotolerans sp. nov., an actinobacterium isolated from an Indonesian hot spring.</title>
        <authorList>
            <person name="Kusuma A.B."/>
            <person name="Putra K.E."/>
            <person name="Nafisah S."/>
            <person name="Loh J."/>
            <person name="Nouioui I."/>
            <person name="Goodfellow M."/>
        </authorList>
    </citation>
    <scope>NUCLEOTIDE SEQUENCE</scope>
    <source>
        <strain evidence="1">MGRD01-02</strain>
    </source>
</reference>
<protein>
    <submittedName>
        <fullName evidence="1">Uncharacterized protein</fullName>
    </submittedName>
</protein>
<dbReference type="EMBL" id="JAGSOH010000051">
    <property type="protein sequence ID" value="MBR7828219.1"/>
    <property type="molecule type" value="Genomic_DNA"/>
</dbReference>
<comment type="caution">
    <text evidence="1">The sequence shown here is derived from an EMBL/GenBank/DDBJ whole genome shotgun (WGS) entry which is preliminary data.</text>
</comment>
<gene>
    <name evidence="1" type="ORF">KDK95_18035</name>
</gene>
<name>A0A941EFN3_9ACTN</name>
<evidence type="ECO:0000313" key="1">
    <source>
        <dbReference type="EMBL" id="MBR7828219.1"/>
    </source>
</evidence>
<dbReference type="AlphaFoldDB" id="A0A941EFN3"/>
<organism evidence="1 2">
    <name type="scientific">Actinospica acidithermotolerans</name>
    <dbReference type="NCBI Taxonomy" id="2828514"/>
    <lineage>
        <taxon>Bacteria</taxon>
        <taxon>Bacillati</taxon>
        <taxon>Actinomycetota</taxon>
        <taxon>Actinomycetes</taxon>
        <taxon>Catenulisporales</taxon>
        <taxon>Actinospicaceae</taxon>
        <taxon>Actinospica</taxon>
    </lineage>
</organism>
<keyword evidence="2" id="KW-1185">Reference proteome</keyword>
<sequence>MWLDERLTPGLRAVQTRFRARAPADFLVPSGAANAGTIGTAADWLLRFLRHPAPDLHIPLSGASILDDADTTTQNA</sequence>
<dbReference type="Proteomes" id="UP000676325">
    <property type="component" value="Unassembled WGS sequence"/>
</dbReference>